<keyword evidence="6" id="KW-0408">Iron</keyword>
<dbReference type="Proteomes" id="UP000249555">
    <property type="component" value="Unassembled WGS sequence"/>
</dbReference>
<evidence type="ECO:0000256" key="3">
    <source>
        <dbReference type="ARBA" id="ARBA00022452"/>
    </source>
</evidence>
<evidence type="ECO:0000256" key="2">
    <source>
        <dbReference type="ARBA" id="ARBA00022448"/>
    </source>
</evidence>
<keyword evidence="14" id="KW-0732">Signal</keyword>
<comment type="subcellular location">
    <subcellularLocation>
        <location evidence="1 11">Cell outer membrane</location>
        <topology evidence="1 11">Multi-pass membrane protein</topology>
    </subcellularLocation>
</comment>
<evidence type="ECO:0000313" key="17">
    <source>
        <dbReference type="EMBL" id="PZO74902.1"/>
    </source>
</evidence>
<dbReference type="InterPro" id="IPR000531">
    <property type="entry name" value="Beta-barrel_TonB"/>
</dbReference>
<gene>
    <name evidence="17" type="ORF">DI640_06530</name>
</gene>
<feature type="chain" id="PRO_5016160334" evidence="14">
    <location>
        <begin position="23"/>
        <end position="989"/>
    </location>
</feature>
<keyword evidence="8 12" id="KW-0798">TonB box</keyword>
<dbReference type="SUPFAM" id="SSF56935">
    <property type="entry name" value="Porins"/>
    <property type="match status" value="1"/>
</dbReference>
<evidence type="ECO:0000256" key="9">
    <source>
        <dbReference type="ARBA" id="ARBA00023136"/>
    </source>
</evidence>
<feature type="domain" description="TonB-dependent receptor-like beta-barrel" evidence="15">
    <location>
        <begin position="374"/>
        <end position="951"/>
    </location>
</feature>
<organism evidence="17 18">
    <name type="scientific">Sphingomonas taxi</name>
    <dbReference type="NCBI Taxonomy" id="1549858"/>
    <lineage>
        <taxon>Bacteria</taxon>
        <taxon>Pseudomonadati</taxon>
        <taxon>Pseudomonadota</taxon>
        <taxon>Alphaproteobacteria</taxon>
        <taxon>Sphingomonadales</taxon>
        <taxon>Sphingomonadaceae</taxon>
        <taxon>Sphingomonas</taxon>
    </lineage>
</organism>
<keyword evidence="17" id="KW-0675">Receptor</keyword>
<sequence>MAKFELLAASAMILLSIAPAMAQTATTTSAENTAPTNGPGQEAPSTHTNQDASTAPPTDPYGAQDIVITAQRQSQRLQVVPIAVSAFTADNIAKQQIVNPSALQQTLPNITFTKTNFTTSSFTIRGIGDLCTGATCDTATGIHVNDMPLVTTRLFESEFFDLERIEVLRGPQGTLFGRNATSGVVNFISAKPDLTGVHSAAEFEYGNYDSKRVRAMINLPFTDTLGIRVAGTYLNRDGYTKNLYDGRDIDGRDLYSVRGTLSWAPTSNTRIDLIGSYFREKDDRSRLQKQLCHRDPTGILGCLPDRLANETANGNSTLAAVLSSSEFFAVNNPALGRFGLQSLYGQDTYAGVVNPSDVRTVSLDYSPTYFAEEEQYTAKIFHDFGPVSLNFTGGYTRNVVDSTADYNLAVENPLTNNVGLATLNALARTGSPFAFLSGVRQALIPNGPAGGVCQSAADPNNVGIYGGNSIGCYAQSLDFDRSRQKSRQFSAEAHLDSNFDGMFNFLLGGIYVDSKSTNTDYFVNAFGLDYASGILGSANAAGAGLPAGNGYFLSTPFYRNSDVEFRLKSYGIFGETYFKFTDKLKLTVGLRYNHDEKTDQARNLALNVLTPIGATGIEQGLNYGTVDFDPNLPGRQEFANAQVSFSRLTGRAVIDYRITENNLLYASYSRGYKSGGINPPLLPMFNVSSTFLPEQVNAYEIGSKNTFGGGQFRLNLTGFYYQYKNLQLSRIVARTSVNDNVDADIYGVEAEAIMSPVPAFVVNMNASYLHSKVSSDKFLVNPRDVSGGRADAVIIKDITNASNCVVVPNVAGNAALSNGYVAAVNRAIGLRAPTAIPTISATGAFGICSALGANAAASGVSVLDGVTTNIRGNRLPQAPTYKWSVGAQYTIDFANGMSLVPRADLNYTGGLSASIFNTQIDRIPGYEVVNMQVQLNAREDRFYVRAYVQNLTNNDATTGQYVTDQSAGLFTNIFTIEPRRYGVAAGFKF</sequence>
<keyword evidence="7" id="KW-0406">Ion transport</keyword>
<evidence type="ECO:0000256" key="8">
    <source>
        <dbReference type="ARBA" id="ARBA00023077"/>
    </source>
</evidence>
<evidence type="ECO:0000256" key="5">
    <source>
        <dbReference type="ARBA" id="ARBA00022692"/>
    </source>
</evidence>
<dbReference type="PROSITE" id="PS52016">
    <property type="entry name" value="TONB_DEPENDENT_REC_3"/>
    <property type="match status" value="1"/>
</dbReference>
<feature type="signal peptide" evidence="14">
    <location>
        <begin position="1"/>
        <end position="22"/>
    </location>
</feature>
<protein>
    <submittedName>
        <fullName evidence="17">TonB-dependent receptor</fullName>
    </submittedName>
</protein>
<dbReference type="EMBL" id="QFMX01000005">
    <property type="protein sequence ID" value="PZO74902.1"/>
    <property type="molecule type" value="Genomic_DNA"/>
</dbReference>
<dbReference type="Gene3D" id="2.170.130.10">
    <property type="entry name" value="TonB-dependent receptor, plug domain"/>
    <property type="match status" value="1"/>
</dbReference>
<dbReference type="InterPro" id="IPR039426">
    <property type="entry name" value="TonB-dep_rcpt-like"/>
</dbReference>
<dbReference type="PANTHER" id="PTHR32552">
    <property type="entry name" value="FERRICHROME IRON RECEPTOR-RELATED"/>
    <property type="match status" value="1"/>
</dbReference>
<keyword evidence="3 11" id="KW-1134">Transmembrane beta strand</keyword>
<evidence type="ECO:0000256" key="11">
    <source>
        <dbReference type="PROSITE-ProRule" id="PRU01360"/>
    </source>
</evidence>
<evidence type="ECO:0000256" key="4">
    <source>
        <dbReference type="ARBA" id="ARBA00022496"/>
    </source>
</evidence>
<dbReference type="PANTHER" id="PTHR32552:SF81">
    <property type="entry name" value="TONB-DEPENDENT OUTER MEMBRANE RECEPTOR"/>
    <property type="match status" value="1"/>
</dbReference>
<dbReference type="GO" id="GO:0009279">
    <property type="term" value="C:cell outer membrane"/>
    <property type="evidence" value="ECO:0007669"/>
    <property type="project" value="UniProtKB-SubCell"/>
</dbReference>
<evidence type="ECO:0000256" key="7">
    <source>
        <dbReference type="ARBA" id="ARBA00023065"/>
    </source>
</evidence>
<proteinExistence type="inferred from homology"/>
<dbReference type="Pfam" id="PF00593">
    <property type="entry name" value="TonB_dep_Rec_b-barrel"/>
    <property type="match status" value="1"/>
</dbReference>
<dbReference type="InterPro" id="IPR036942">
    <property type="entry name" value="Beta-barrel_TonB_sf"/>
</dbReference>
<keyword evidence="2 11" id="KW-0813">Transport</keyword>
<feature type="compositionally biased region" description="Polar residues" evidence="13">
    <location>
        <begin position="26"/>
        <end position="56"/>
    </location>
</feature>
<dbReference type="GO" id="GO:0006826">
    <property type="term" value="P:iron ion transport"/>
    <property type="evidence" value="ECO:0007669"/>
    <property type="project" value="UniProtKB-KW"/>
</dbReference>
<name>A0A2W4Z351_9SPHN</name>
<evidence type="ECO:0000256" key="13">
    <source>
        <dbReference type="SAM" id="MobiDB-lite"/>
    </source>
</evidence>
<evidence type="ECO:0000259" key="15">
    <source>
        <dbReference type="Pfam" id="PF00593"/>
    </source>
</evidence>
<accession>A0A2W4Z351</accession>
<dbReference type="InterPro" id="IPR012910">
    <property type="entry name" value="Plug_dom"/>
</dbReference>
<dbReference type="AlphaFoldDB" id="A0A2W4Z351"/>
<feature type="region of interest" description="Disordered" evidence="13">
    <location>
        <begin position="26"/>
        <end position="62"/>
    </location>
</feature>
<keyword evidence="5 11" id="KW-0812">Transmembrane</keyword>
<keyword evidence="4" id="KW-0410">Iron transport</keyword>
<keyword evidence="9 11" id="KW-0472">Membrane</keyword>
<feature type="domain" description="TonB-dependent receptor plug" evidence="16">
    <location>
        <begin position="78"/>
        <end position="184"/>
    </location>
</feature>
<comment type="similarity">
    <text evidence="11 12">Belongs to the TonB-dependent receptor family.</text>
</comment>
<evidence type="ECO:0000313" key="18">
    <source>
        <dbReference type="Proteomes" id="UP000249555"/>
    </source>
</evidence>
<keyword evidence="10 11" id="KW-0998">Cell outer membrane</keyword>
<evidence type="ECO:0000256" key="6">
    <source>
        <dbReference type="ARBA" id="ARBA00023004"/>
    </source>
</evidence>
<evidence type="ECO:0000256" key="10">
    <source>
        <dbReference type="ARBA" id="ARBA00023237"/>
    </source>
</evidence>
<dbReference type="Pfam" id="PF07715">
    <property type="entry name" value="Plug"/>
    <property type="match status" value="1"/>
</dbReference>
<evidence type="ECO:0000259" key="16">
    <source>
        <dbReference type="Pfam" id="PF07715"/>
    </source>
</evidence>
<comment type="caution">
    <text evidence="17">The sequence shown here is derived from an EMBL/GenBank/DDBJ whole genome shotgun (WGS) entry which is preliminary data.</text>
</comment>
<dbReference type="InterPro" id="IPR037066">
    <property type="entry name" value="Plug_dom_sf"/>
</dbReference>
<reference evidence="17 18" key="1">
    <citation type="submission" date="2017-08" db="EMBL/GenBank/DDBJ databases">
        <title>Infants hospitalized years apart are colonized by the same room-sourced microbial strains.</title>
        <authorList>
            <person name="Brooks B."/>
            <person name="Olm M.R."/>
            <person name="Firek B.A."/>
            <person name="Baker R."/>
            <person name="Thomas B.C."/>
            <person name="Morowitz M.J."/>
            <person name="Banfield J.F."/>
        </authorList>
    </citation>
    <scope>NUCLEOTIDE SEQUENCE [LARGE SCALE GENOMIC DNA]</scope>
    <source>
        <strain evidence="17">S2_018_000_R3_119</strain>
    </source>
</reference>
<evidence type="ECO:0000256" key="14">
    <source>
        <dbReference type="SAM" id="SignalP"/>
    </source>
</evidence>
<evidence type="ECO:0000256" key="1">
    <source>
        <dbReference type="ARBA" id="ARBA00004571"/>
    </source>
</evidence>
<dbReference type="Gene3D" id="2.40.170.20">
    <property type="entry name" value="TonB-dependent receptor, beta-barrel domain"/>
    <property type="match status" value="1"/>
</dbReference>
<evidence type="ECO:0000256" key="12">
    <source>
        <dbReference type="RuleBase" id="RU003357"/>
    </source>
</evidence>